<evidence type="ECO:0000313" key="2">
    <source>
        <dbReference type="Proteomes" id="UP000019116"/>
    </source>
</evidence>
<accession>A0A3B6LUB9</accession>
<dbReference type="AlphaFoldDB" id="A0A3B6LUB9"/>
<dbReference type="Gramene" id="TraesCS5B03G1049900.1">
    <property type="protein sequence ID" value="TraesCS5B03G1049900.1.CDS1"/>
    <property type="gene ID" value="TraesCS5B03G1049900"/>
</dbReference>
<reference evidence="1" key="1">
    <citation type="submission" date="2018-08" db="EMBL/GenBank/DDBJ databases">
        <authorList>
            <person name="Rossello M."/>
        </authorList>
    </citation>
    <scope>NUCLEOTIDE SEQUENCE [LARGE SCALE GENOMIC DNA]</scope>
    <source>
        <strain evidence="1">cv. Chinese Spring</strain>
    </source>
</reference>
<reference evidence="1" key="2">
    <citation type="submission" date="2018-10" db="UniProtKB">
        <authorList>
            <consortium name="EnsemblPlants"/>
        </authorList>
    </citation>
    <scope>IDENTIFICATION</scope>
</reference>
<name>A0A3B6LUB9_WHEAT</name>
<evidence type="ECO:0000313" key="1">
    <source>
        <dbReference type="EnsemblPlants" id="TraesCS5B02G424800.1.cds1"/>
    </source>
</evidence>
<organism evidence="1">
    <name type="scientific">Triticum aestivum</name>
    <name type="common">Wheat</name>
    <dbReference type="NCBI Taxonomy" id="4565"/>
    <lineage>
        <taxon>Eukaryota</taxon>
        <taxon>Viridiplantae</taxon>
        <taxon>Streptophyta</taxon>
        <taxon>Embryophyta</taxon>
        <taxon>Tracheophyta</taxon>
        <taxon>Spermatophyta</taxon>
        <taxon>Magnoliopsida</taxon>
        <taxon>Liliopsida</taxon>
        <taxon>Poales</taxon>
        <taxon>Poaceae</taxon>
        <taxon>BOP clade</taxon>
        <taxon>Pooideae</taxon>
        <taxon>Triticodae</taxon>
        <taxon>Triticeae</taxon>
        <taxon>Triticinae</taxon>
        <taxon>Triticum</taxon>
    </lineage>
</organism>
<dbReference type="Gramene" id="TraesCAD_scaffold_113199_01G000100.1">
    <property type="protein sequence ID" value="TraesCAD_scaffold_113199_01G000100.1"/>
    <property type="gene ID" value="TraesCAD_scaffold_113199_01G000100"/>
</dbReference>
<proteinExistence type="predicted"/>
<dbReference type="Gramene" id="TraesWEE_scaffold_110602_01G000100.1">
    <property type="protein sequence ID" value="TraesWEE_scaffold_110602_01G000100.1"/>
    <property type="gene ID" value="TraesWEE_scaffold_110602_01G000100"/>
</dbReference>
<keyword evidence="2" id="KW-1185">Reference proteome</keyword>
<dbReference type="Gramene" id="TraesCS5B02G424800.1">
    <property type="protein sequence ID" value="TraesCS5B02G424800.1.cds1"/>
    <property type="gene ID" value="TraesCS5B02G424800"/>
</dbReference>
<dbReference type="Gramene" id="TraesCLE_scaffold_093357_01G000200.1">
    <property type="protein sequence ID" value="TraesCLE_scaffold_093357_01G000200.1"/>
    <property type="gene ID" value="TraesCLE_scaffold_093357_01G000200"/>
</dbReference>
<dbReference type="Proteomes" id="UP000019116">
    <property type="component" value="Chromosome 5B"/>
</dbReference>
<sequence>MASRAKARPIKRVLCCVAEGEHPMPLCRSHQGEREDMVYGEGRLCCQFLQEAIPTWLQVRK</sequence>
<dbReference type="EnsemblPlants" id="TraesCS5B02G424800.1">
    <property type="protein sequence ID" value="TraesCS5B02G424800.1.cds1"/>
    <property type="gene ID" value="TraesCS5B02G424800"/>
</dbReference>
<protein>
    <submittedName>
        <fullName evidence="1">Uncharacterized protein</fullName>
    </submittedName>
</protein>